<keyword evidence="4" id="KW-0808">Transferase</keyword>
<dbReference type="GO" id="GO:0003887">
    <property type="term" value="F:DNA-directed DNA polymerase activity"/>
    <property type="evidence" value="ECO:0007669"/>
    <property type="project" value="UniProtKB-EC"/>
</dbReference>
<dbReference type="Proteomes" id="UP000019433">
    <property type="component" value="Chromosome"/>
</dbReference>
<dbReference type="GO" id="GO:0005829">
    <property type="term" value="C:cytosol"/>
    <property type="evidence" value="ECO:0007669"/>
    <property type="project" value="TreeGrafter"/>
</dbReference>
<dbReference type="CDD" id="cd06127">
    <property type="entry name" value="DEDDh"/>
    <property type="match status" value="1"/>
</dbReference>
<dbReference type="KEGG" id="cav:M832_08870"/>
<evidence type="ECO:0000259" key="3">
    <source>
        <dbReference type="SMART" id="SM00479"/>
    </source>
</evidence>
<dbReference type="STRING" id="1229831.M832_08870"/>
<dbReference type="FunFam" id="3.30.420.10:FF:000045">
    <property type="entry name" value="3'-5' exonuclease DinG"/>
    <property type="match status" value="1"/>
</dbReference>
<protein>
    <submittedName>
        <fullName evidence="4">Exonuclease, DNA polymerase III, epsilon subunit family domain protein</fullName>
        <ecNumber evidence="4">2.7.7.7</ecNumber>
    </submittedName>
</protein>
<evidence type="ECO:0000313" key="5">
    <source>
        <dbReference type="Proteomes" id="UP000019433"/>
    </source>
</evidence>
<keyword evidence="4" id="KW-0548">Nucleotidyltransferase</keyword>
<keyword evidence="4" id="KW-0269">Exonuclease</keyword>
<name>W8JGU1_9CHLA</name>
<dbReference type="NCBIfam" id="TIGR00573">
    <property type="entry name" value="dnaq"/>
    <property type="match status" value="1"/>
</dbReference>
<comment type="subunit">
    <text evidence="2">DNA polymerase III contains a core (composed of alpha, epsilon and theta chains) that associates with a tau subunit. This core dimerizes to form the POLIII' complex. PolIII' associates with the gamma complex (composed of gamma, delta, delta', psi and chi chains) and with the beta chain to form the complete DNA polymerase III complex.</text>
</comment>
<dbReference type="HOGENOM" id="CLU_047806_7_1_0"/>
<reference evidence="4 5" key="1">
    <citation type="journal article" date="2014" name="Syst. Appl. Microbiol.">
        <title>Evidence for the existence of two new members of the family Chlamydiaceae and proposal of Chlamydia avium sp. nov. and Chlamydia gallinacea sp. nov.</title>
        <authorList>
            <person name="Sachse K."/>
            <person name="Laroucau K."/>
            <person name="Riege K."/>
            <person name="Wehner S."/>
            <person name="Dilcher M."/>
            <person name="Creasy H.H."/>
            <person name="Weidmann M."/>
            <person name="Myers G."/>
            <person name="Vorimore F."/>
            <person name="Vicari N."/>
            <person name="Magnino S."/>
            <person name="Liebler-Tenorio E."/>
            <person name="Ruettger A."/>
            <person name="Bavoil P.M."/>
            <person name="Hufert F.T."/>
            <person name="Rossello-Mora R."/>
            <person name="Marz M."/>
        </authorList>
    </citation>
    <scope>NUCLEOTIDE SEQUENCE [LARGE SCALE GENOMIC DNA]</scope>
    <source>
        <strain evidence="4 5">10DC88</strain>
    </source>
</reference>
<dbReference type="GO" id="GO:0045004">
    <property type="term" value="P:DNA replication proofreading"/>
    <property type="evidence" value="ECO:0007669"/>
    <property type="project" value="TreeGrafter"/>
</dbReference>
<dbReference type="Pfam" id="PF12843">
    <property type="entry name" value="QSregVF_b"/>
    <property type="match status" value="1"/>
</dbReference>
<keyword evidence="4" id="KW-0540">Nuclease</keyword>
<proteinExistence type="predicted"/>
<dbReference type="SMART" id="SM00479">
    <property type="entry name" value="EXOIII"/>
    <property type="match status" value="1"/>
</dbReference>
<sequence length="251" mass="28859">MNMALLKDTIFVCLDCEMTGLDIKKDRIIEFAAVRFTFDKVIDSIECLINPERVVSAESQKIHGISNAMLKNQPLMSTVFPKIKAFLKEGDYIVGHSVGFDIQVLSQEAERIGDSFLSKYHIIDTLRLAKEYGDSPNNSLEALAMHFNVPYDGNHRAMKDVEINISIFKHFCRRFRTIEQLQQVLSKPIKMKYMPLGKHKGRSFSEIPLSYLQWAAKMDFDPDLRFSIRHEIKHRQKGTGFTQVNNPFIGL</sequence>
<dbReference type="GO" id="GO:0008408">
    <property type="term" value="F:3'-5' exonuclease activity"/>
    <property type="evidence" value="ECO:0007669"/>
    <property type="project" value="TreeGrafter"/>
</dbReference>
<evidence type="ECO:0000313" key="4">
    <source>
        <dbReference type="EMBL" id="AHK63736.1"/>
    </source>
</evidence>
<dbReference type="SUPFAM" id="SSF53098">
    <property type="entry name" value="Ribonuclease H-like"/>
    <property type="match status" value="1"/>
</dbReference>
<dbReference type="EC" id="2.7.7.7" evidence="4"/>
<dbReference type="PANTHER" id="PTHR30231:SF41">
    <property type="entry name" value="DNA POLYMERASE III SUBUNIT EPSILON"/>
    <property type="match status" value="1"/>
</dbReference>
<keyword evidence="4" id="KW-0378">Hydrolase</keyword>
<accession>W8JGU1</accession>
<dbReference type="InterPro" id="IPR006054">
    <property type="entry name" value="DnaQ"/>
</dbReference>
<dbReference type="InterPro" id="IPR024530">
    <property type="entry name" value="QSregVF_b"/>
</dbReference>
<gene>
    <name evidence="4" type="ORF">M832_08870</name>
</gene>
<feature type="domain" description="Exonuclease" evidence="3">
    <location>
        <begin position="10"/>
        <end position="177"/>
    </location>
</feature>
<dbReference type="NCBIfam" id="NF004964">
    <property type="entry name" value="PRK06310.1"/>
    <property type="match status" value="1"/>
</dbReference>
<dbReference type="GO" id="GO:0003677">
    <property type="term" value="F:DNA binding"/>
    <property type="evidence" value="ECO:0007669"/>
    <property type="project" value="InterPro"/>
</dbReference>
<dbReference type="Pfam" id="PF00929">
    <property type="entry name" value="RNase_T"/>
    <property type="match status" value="1"/>
</dbReference>
<dbReference type="InterPro" id="IPR012337">
    <property type="entry name" value="RNaseH-like_sf"/>
</dbReference>
<dbReference type="EMBL" id="CP006571">
    <property type="protein sequence ID" value="AHK63736.1"/>
    <property type="molecule type" value="Genomic_DNA"/>
</dbReference>
<dbReference type="PATRIC" id="fig|1229831.3.peg.887"/>
<evidence type="ECO:0000256" key="1">
    <source>
        <dbReference type="ARBA" id="ARBA00025483"/>
    </source>
</evidence>
<dbReference type="PANTHER" id="PTHR30231">
    <property type="entry name" value="DNA POLYMERASE III SUBUNIT EPSILON"/>
    <property type="match status" value="1"/>
</dbReference>
<dbReference type="eggNOG" id="COG0847">
    <property type="taxonomic scope" value="Bacteria"/>
</dbReference>
<dbReference type="InterPro" id="IPR036397">
    <property type="entry name" value="RNaseH_sf"/>
</dbReference>
<organism evidence="4 5">
    <name type="scientific">Chlamydia avium 10DC88</name>
    <dbReference type="NCBI Taxonomy" id="1229831"/>
    <lineage>
        <taxon>Bacteria</taxon>
        <taxon>Pseudomonadati</taxon>
        <taxon>Chlamydiota</taxon>
        <taxon>Chlamydiia</taxon>
        <taxon>Chlamydiales</taxon>
        <taxon>Chlamydiaceae</taxon>
        <taxon>Chlamydia/Chlamydophila group</taxon>
        <taxon>Chlamydia</taxon>
    </lineage>
</organism>
<dbReference type="InterPro" id="IPR013520">
    <property type="entry name" value="Ribonucl_H"/>
</dbReference>
<dbReference type="AlphaFoldDB" id="W8JGU1"/>
<comment type="function">
    <text evidence="1">DNA polymerase III is a complex, multichain enzyme responsible for most of the replicative synthesis in bacteria. The epsilon subunit contain the editing function and is a proofreading 3'-5' exonuclease.</text>
</comment>
<dbReference type="Gene3D" id="3.30.420.10">
    <property type="entry name" value="Ribonuclease H-like superfamily/Ribonuclease H"/>
    <property type="match status" value="1"/>
</dbReference>
<evidence type="ECO:0000256" key="2">
    <source>
        <dbReference type="ARBA" id="ARBA00026073"/>
    </source>
</evidence>